<dbReference type="EMBL" id="FOGG01000003">
    <property type="protein sequence ID" value="SER03273.1"/>
    <property type="molecule type" value="Genomic_DNA"/>
</dbReference>
<evidence type="ECO:0000313" key="3">
    <source>
        <dbReference type="EMBL" id="SER03273.1"/>
    </source>
</evidence>
<dbReference type="InterPro" id="IPR041497">
    <property type="entry name" value="Thump-like"/>
</dbReference>
<dbReference type="OrthoDB" id="1000417at2"/>
<evidence type="ECO:0000259" key="1">
    <source>
        <dbReference type="Pfam" id="PF18096"/>
    </source>
</evidence>
<dbReference type="InterPro" id="IPR054168">
    <property type="entry name" value="PG_1098_Fer"/>
</dbReference>
<reference evidence="3 4" key="1">
    <citation type="submission" date="2016-10" db="EMBL/GenBank/DDBJ databases">
        <authorList>
            <person name="de Groot N.N."/>
        </authorList>
    </citation>
    <scope>NUCLEOTIDE SEQUENCE [LARGE SCALE GENOMIC DNA]</scope>
    <source>
        <strain evidence="3 4">DSM 18610</strain>
    </source>
</reference>
<dbReference type="SUPFAM" id="SSF53335">
    <property type="entry name" value="S-adenosyl-L-methionine-dependent methyltransferases"/>
    <property type="match status" value="1"/>
</dbReference>
<dbReference type="Gene3D" id="1.10.10.1110">
    <property type="entry name" value="Methyltransferase PG1098, N-terminal domain"/>
    <property type="match status" value="1"/>
</dbReference>
<evidence type="ECO:0000313" key="4">
    <source>
        <dbReference type="Proteomes" id="UP000199572"/>
    </source>
</evidence>
<dbReference type="AlphaFoldDB" id="A0A1H9KWW1"/>
<feature type="domain" description="PG-1098 ferredoxin-like" evidence="2">
    <location>
        <begin position="279"/>
        <end position="322"/>
    </location>
</feature>
<proteinExistence type="predicted"/>
<feature type="domain" description="THUMP-like" evidence="1">
    <location>
        <begin position="323"/>
        <end position="385"/>
    </location>
</feature>
<dbReference type="Pfam" id="PF18096">
    <property type="entry name" value="Thump_like"/>
    <property type="match status" value="1"/>
</dbReference>
<sequence length="394" mass="44013">MNNYLLAPAVQAYIRENINADVNKIALAKSPFQNISATELAAQITAKKKAEKKLPTWFSTNGIYYPTTLSIEQTSSEIAAEYKASLAKGNNLIDLTGGFGVDSYYFSRKLKAVTHCEINSTLSQIAQNNAIALRADNISFFSGDGLSYLIQTEEKFDTVYLDPARRAEKGKVFMLKDCTPNVVSNLDFLLSKSNRIIIKTAPLLDITAGLLELKNVSEIHIVSIKNECKEILWVVEANANPDPKIIAVTINETQKAFSFLKSENNTSAAYTNNISTGDYLFEPDAALLKSGAFNLIGNKYDLQKLHPQTQLYISKSLNPLFPGRAFKIEEIYSTNDLKKLKLINGNVIVRNYPAKPEDLVKKYKIKPGKDQFLIFTKILNGDHIILRSSIQQYY</sequence>
<dbReference type="RefSeq" id="WP_090881606.1">
    <property type="nucleotide sequence ID" value="NZ_FOGG01000003.1"/>
</dbReference>
<dbReference type="InterPro" id="IPR029063">
    <property type="entry name" value="SAM-dependent_MTases_sf"/>
</dbReference>
<dbReference type="CDD" id="cd02440">
    <property type="entry name" value="AdoMet_MTases"/>
    <property type="match status" value="1"/>
</dbReference>
<keyword evidence="4" id="KW-1185">Reference proteome</keyword>
<gene>
    <name evidence="3" type="ORF">SAMN04488023_103168</name>
</gene>
<dbReference type="Proteomes" id="UP000199572">
    <property type="component" value="Unassembled WGS sequence"/>
</dbReference>
<dbReference type="STRING" id="390241.SAMN04488023_103168"/>
<organism evidence="3 4">
    <name type="scientific">Pedobacter rhizosphaerae</name>
    <dbReference type="NCBI Taxonomy" id="390241"/>
    <lineage>
        <taxon>Bacteria</taxon>
        <taxon>Pseudomonadati</taxon>
        <taxon>Bacteroidota</taxon>
        <taxon>Sphingobacteriia</taxon>
        <taxon>Sphingobacteriales</taxon>
        <taxon>Sphingobacteriaceae</taxon>
        <taxon>Pedobacter</taxon>
    </lineage>
</organism>
<accession>A0A1H9KWW1</accession>
<dbReference type="Pfam" id="PF22013">
    <property type="entry name" value="PG_1098_Fer"/>
    <property type="match status" value="1"/>
</dbReference>
<evidence type="ECO:0000259" key="2">
    <source>
        <dbReference type="Pfam" id="PF22013"/>
    </source>
</evidence>
<name>A0A1H9KWW1_9SPHI</name>
<dbReference type="Gene3D" id="3.40.50.150">
    <property type="entry name" value="Vaccinia Virus protein VP39"/>
    <property type="match status" value="1"/>
</dbReference>
<protein>
    <submittedName>
        <fullName evidence="3">Uncharacterized protein</fullName>
    </submittedName>
</protein>